<dbReference type="STRING" id="988801.SAMN05216522_103272"/>
<dbReference type="Gene3D" id="3.30.70.920">
    <property type="match status" value="1"/>
</dbReference>
<dbReference type="SUPFAM" id="SSF54909">
    <property type="entry name" value="Dimeric alpha+beta barrel"/>
    <property type="match status" value="1"/>
</dbReference>
<dbReference type="InterPro" id="IPR019887">
    <property type="entry name" value="Tscrpt_reg_AsnC/Lrp_C"/>
</dbReference>
<evidence type="ECO:0000259" key="1">
    <source>
        <dbReference type="Pfam" id="PF01037"/>
    </source>
</evidence>
<dbReference type="AlphaFoldDB" id="A0A1H9GLV0"/>
<proteinExistence type="predicted"/>
<organism evidence="2 3">
    <name type="scientific">Rosenbergiella nectarea</name>
    <dbReference type="NCBI Taxonomy" id="988801"/>
    <lineage>
        <taxon>Bacteria</taxon>
        <taxon>Pseudomonadati</taxon>
        <taxon>Pseudomonadota</taxon>
        <taxon>Gammaproteobacteria</taxon>
        <taxon>Enterobacterales</taxon>
        <taxon>Erwiniaceae</taxon>
        <taxon>Rosenbergiella</taxon>
    </lineage>
</organism>
<dbReference type="InterPro" id="IPR011008">
    <property type="entry name" value="Dimeric_a/b-barrel"/>
</dbReference>
<keyword evidence="3" id="KW-1185">Reference proteome</keyword>
<evidence type="ECO:0000313" key="3">
    <source>
        <dbReference type="Proteomes" id="UP000242515"/>
    </source>
</evidence>
<name>A0A1H9GLV0_9GAMM</name>
<accession>A0A1H9GLV0</accession>
<dbReference type="EMBL" id="FOGC01000003">
    <property type="protein sequence ID" value="SEQ51112.1"/>
    <property type="molecule type" value="Genomic_DNA"/>
</dbReference>
<reference evidence="3" key="1">
    <citation type="submission" date="2016-10" db="EMBL/GenBank/DDBJ databases">
        <authorList>
            <person name="Varghese N."/>
            <person name="Submissions S."/>
        </authorList>
    </citation>
    <scope>NUCLEOTIDE SEQUENCE [LARGE SCALE GENOMIC DNA]</scope>
    <source>
        <strain evidence="3">8N4</strain>
    </source>
</reference>
<dbReference type="Proteomes" id="UP000242515">
    <property type="component" value="Unassembled WGS sequence"/>
</dbReference>
<sequence length="87" mass="9841">MHINLHSHEPKSMQRFQQIIDGEAAIQEVHMVSGEADYLLKIIASNLEQLADFISHTLLASEVISHVKSFVVLKKLKQISQLPTRPL</sequence>
<protein>
    <submittedName>
        <fullName evidence="2">AsnC family protein</fullName>
    </submittedName>
</protein>
<feature type="domain" description="Transcription regulator AsnC/Lrp ligand binding" evidence="1">
    <location>
        <begin position="2"/>
        <end position="74"/>
    </location>
</feature>
<dbReference type="Pfam" id="PF01037">
    <property type="entry name" value="AsnC_trans_reg"/>
    <property type="match status" value="1"/>
</dbReference>
<dbReference type="RefSeq" id="WP_230527322.1">
    <property type="nucleotide sequence ID" value="NZ_FOGC01000003.1"/>
</dbReference>
<evidence type="ECO:0000313" key="2">
    <source>
        <dbReference type="EMBL" id="SEQ51112.1"/>
    </source>
</evidence>
<gene>
    <name evidence="2" type="ORF">SAMN05216522_103272</name>
</gene>